<dbReference type="AlphaFoldDB" id="A0A0P1GQW2"/>
<accession>A0A0P1GQW2</accession>
<evidence type="ECO:0000313" key="2">
    <source>
        <dbReference type="Proteomes" id="UP000051681"/>
    </source>
</evidence>
<organism evidence="1 2">
    <name type="scientific">Thalassovita mediterranea</name>
    <dbReference type="NCBI Taxonomy" id="340021"/>
    <lineage>
        <taxon>Bacteria</taxon>
        <taxon>Pseudomonadati</taxon>
        <taxon>Pseudomonadota</taxon>
        <taxon>Alphaproteobacteria</taxon>
        <taxon>Rhodobacterales</taxon>
        <taxon>Roseobacteraceae</taxon>
        <taxon>Thalassovita</taxon>
    </lineage>
</organism>
<dbReference type="Proteomes" id="UP000051681">
    <property type="component" value="Unassembled WGS sequence"/>
</dbReference>
<protein>
    <submittedName>
        <fullName evidence="1">Uncharacterized protein</fullName>
    </submittedName>
</protein>
<reference evidence="1 2" key="1">
    <citation type="submission" date="2015-09" db="EMBL/GenBank/DDBJ databases">
        <authorList>
            <consortium name="Swine Surveillance"/>
        </authorList>
    </citation>
    <scope>NUCLEOTIDE SEQUENCE [LARGE SCALE GENOMIC DNA]</scope>
    <source>
        <strain evidence="1 2">CECT 8383</strain>
    </source>
</reference>
<name>A0A0P1GQW2_9RHOB</name>
<evidence type="ECO:0000313" key="1">
    <source>
        <dbReference type="EMBL" id="CUH85048.1"/>
    </source>
</evidence>
<gene>
    <name evidence="1" type="ORF">TM5383_02274</name>
</gene>
<sequence>MADHTGNNQHIHRQSSGVRDTDLRAYGFDGTELALLALCRRLFEAVSNGRPASWTAARAAATEFYGCGLAEPVLNATLEAVDAMRRLRSTAFNYRKDGCSCCRNRITPEERLFISAFHNLRRGKRSRAYVKSMLLVEGQEPAALLVALEMLDYTLYELGLT</sequence>
<dbReference type="EMBL" id="CYSF01000012">
    <property type="protein sequence ID" value="CUH85048.1"/>
    <property type="molecule type" value="Genomic_DNA"/>
</dbReference>
<proteinExistence type="predicted"/>
<keyword evidence="2" id="KW-1185">Reference proteome</keyword>